<dbReference type="OrthoDB" id="202825at2759"/>
<dbReference type="EMBL" id="VLTM01000008">
    <property type="protein sequence ID" value="KAA0166541.1"/>
    <property type="molecule type" value="Genomic_DNA"/>
</dbReference>
<accession>A0A5A8EEX9</accession>
<dbReference type="Gene3D" id="3.30.470.20">
    <property type="entry name" value="ATP-grasp fold, B domain"/>
    <property type="match status" value="1"/>
</dbReference>
<dbReference type="Proteomes" id="UP000325113">
    <property type="component" value="Unassembled WGS sequence"/>
</dbReference>
<dbReference type="PROSITE" id="PS51221">
    <property type="entry name" value="TTL"/>
    <property type="match status" value="1"/>
</dbReference>
<dbReference type="PANTHER" id="PTHR47551">
    <property type="entry name" value="TUBULIN--TYROSINE LIGASE PBY1-RELATED"/>
    <property type="match status" value="1"/>
</dbReference>
<comment type="caution">
    <text evidence="3">The sequence shown here is derived from an EMBL/GenBank/DDBJ whole genome shotgun (WGS) entry which is preliminary data.</text>
</comment>
<dbReference type="EMBL" id="VLTO01000008">
    <property type="protein sequence ID" value="KAA0176406.1"/>
    <property type="molecule type" value="Genomic_DNA"/>
</dbReference>
<protein>
    <recommendedName>
        <fullName evidence="7">Tubulin--tyrosine ligase-like protein 9</fullName>
    </recommendedName>
</protein>
<dbReference type="SUPFAM" id="SSF56059">
    <property type="entry name" value="Glutathione synthetase ATP-binding domain-like"/>
    <property type="match status" value="1"/>
</dbReference>
<evidence type="ECO:0000313" key="2">
    <source>
        <dbReference type="EMBL" id="KAA0166541.1"/>
    </source>
</evidence>
<evidence type="ECO:0008006" key="7">
    <source>
        <dbReference type="Google" id="ProtNLM"/>
    </source>
</evidence>
<dbReference type="AlphaFoldDB" id="A0A5A8EEX9"/>
<dbReference type="InterPro" id="IPR004344">
    <property type="entry name" value="TTL/TTLL_fam"/>
</dbReference>
<name>A0A5A8EEX9_CAFRO</name>
<dbReference type="GO" id="GO:0000932">
    <property type="term" value="C:P-body"/>
    <property type="evidence" value="ECO:0007669"/>
    <property type="project" value="TreeGrafter"/>
</dbReference>
<evidence type="ECO:0000313" key="5">
    <source>
        <dbReference type="Proteomes" id="UP000323011"/>
    </source>
</evidence>
<keyword evidence="5" id="KW-1185">Reference proteome</keyword>
<dbReference type="Proteomes" id="UP000323011">
    <property type="component" value="Unassembled WGS sequence"/>
</dbReference>
<proteinExistence type="predicted"/>
<evidence type="ECO:0000313" key="4">
    <source>
        <dbReference type="Proteomes" id="UP000322899"/>
    </source>
</evidence>
<dbReference type="PANTHER" id="PTHR47551:SF1">
    <property type="entry name" value="TUBULIN--TYROSINE LIGASE PBY1-RELATED"/>
    <property type="match status" value="1"/>
</dbReference>
<dbReference type="Pfam" id="PF03133">
    <property type="entry name" value="TTL"/>
    <property type="match status" value="2"/>
</dbReference>
<sequence length="544" mass="56852">MSWLAGLECAASRAAYAAGVGAREGAAEVPAVVVVDSDCPYQRRLLRLGAVRRSPSIRAIAASAPKAAKDQAVAFVDEYERIPWELVMRKPHLVANSFCIRKSLIRKANLAAHVDGCERKSAARRAGVAGGGRAPSGPMATAQASLGCFVPESTVVDLFEATTSSSAARAYGGRRAAIQASLDEDVGEILPDSAEPGGPVWLLKPSMGNKGGELHLVRCFDDAVKATASWPDVAQWVLQRYVAPPLTALGGRKFHLRVYVMARGALDVYVYRQALVLLATLPHAKAAGAAGGELVGEAAHSLITNTCFAAERAGFDEARSVRLLSELPEALDAPGEQGAAGPGAGSAHAAACAASGAHWGEEATRVVYGGVREAVARLFASLQGSVGGFMPLPNAYELYGLDFVVRSTDLRPMLLEVNAGPDLKQTGGRLQGLISNLLDDTMETSLMPMVRAKLAGKFVEPGAGPEIRASLAARARSPAVPSWAQWDGVEPVALRDSLEGALPGTDGGFRLGEANGWDPVLSMDWHVQDMDVSVSAGGDAAACE</sequence>
<evidence type="ECO:0000313" key="6">
    <source>
        <dbReference type="Proteomes" id="UP000325113"/>
    </source>
</evidence>
<dbReference type="EMBL" id="VLTN01000007">
    <property type="protein sequence ID" value="KAA0155419.1"/>
    <property type="molecule type" value="Genomic_DNA"/>
</dbReference>
<dbReference type="Proteomes" id="UP000322899">
    <property type="component" value="Unassembled WGS sequence"/>
</dbReference>
<reference evidence="4 5" key="1">
    <citation type="submission" date="2019-07" db="EMBL/GenBank/DDBJ databases">
        <title>Genomes of Cafeteria roenbergensis.</title>
        <authorList>
            <person name="Fischer M.G."/>
            <person name="Hackl T."/>
            <person name="Roman M."/>
        </authorList>
    </citation>
    <scope>NUCLEOTIDE SEQUENCE [LARGE SCALE GENOMIC DNA]</scope>
    <source>
        <strain evidence="1 5">BVI</strain>
        <strain evidence="2 6">Cflag</strain>
        <strain evidence="3 4">E4-10P</strain>
    </source>
</reference>
<dbReference type="InterPro" id="IPR027746">
    <property type="entry name" value="TTL"/>
</dbReference>
<evidence type="ECO:0000313" key="1">
    <source>
        <dbReference type="EMBL" id="KAA0155419.1"/>
    </source>
</evidence>
<organism evidence="3 4">
    <name type="scientific">Cafeteria roenbergensis</name>
    <name type="common">Marine flagellate</name>
    <dbReference type="NCBI Taxonomy" id="33653"/>
    <lineage>
        <taxon>Eukaryota</taxon>
        <taxon>Sar</taxon>
        <taxon>Stramenopiles</taxon>
        <taxon>Bigyra</taxon>
        <taxon>Opalozoa</taxon>
        <taxon>Bicosoecida</taxon>
        <taxon>Cafeteriaceae</taxon>
        <taxon>Cafeteria</taxon>
    </lineage>
</organism>
<gene>
    <name evidence="3" type="ORF">FNF27_02102</name>
    <name evidence="1" type="ORF">FNF29_01794</name>
    <name evidence="2" type="ORF">FNF31_01319</name>
</gene>
<evidence type="ECO:0000313" key="3">
    <source>
        <dbReference type="EMBL" id="KAA0176406.1"/>
    </source>
</evidence>